<sequence>MLPKTDTLKESGERRGMAWMISWTLLQNTAMTRNKRNNVCSRQLFLSFELCFLTFDALRSGILQDPSSELLPRSDQVPEDDSPSVLESSTGDDGYDTDLDPDLGLELLADERAKRCREDGAFAEYKQLRRRRKVVPNSFFMRHSLDEHLKIRHRYFSYGDSAVLSHEIQNQSSVTSLDIEDNFMGPAEMLCFAEMLKSNAYITEANYDPLLSGIEIGALI</sequence>
<proteinExistence type="predicted"/>
<name>A0AAE1B8Y2_9GAST</name>
<comment type="caution">
    <text evidence="2">The sequence shown here is derived from an EMBL/GenBank/DDBJ whole genome shotgun (WGS) entry which is preliminary data.</text>
</comment>
<dbReference type="EMBL" id="JAWDGP010000384">
    <property type="protein sequence ID" value="KAK3800976.1"/>
    <property type="molecule type" value="Genomic_DNA"/>
</dbReference>
<organism evidence="2 3">
    <name type="scientific">Elysia crispata</name>
    <name type="common">lettuce slug</name>
    <dbReference type="NCBI Taxonomy" id="231223"/>
    <lineage>
        <taxon>Eukaryota</taxon>
        <taxon>Metazoa</taxon>
        <taxon>Spiralia</taxon>
        <taxon>Lophotrochozoa</taxon>
        <taxon>Mollusca</taxon>
        <taxon>Gastropoda</taxon>
        <taxon>Heterobranchia</taxon>
        <taxon>Euthyneura</taxon>
        <taxon>Panpulmonata</taxon>
        <taxon>Sacoglossa</taxon>
        <taxon>Placobranchoidea</taxon>
        <taxon>Plakobranchidae</taxon>
        <taxon>Elysia</taxon>
    </lineage>
</organism>
<keyword evidence="3" id="KW-1185">Reference proteome</keyword>
<gene>
    <name evidence="2" type="ORF">RRG08_001224</name>
</gene>
<dbReference type="AlphaFoldDB" id="A0AAE1B8Y2"/>
<evidence type="ECO:0000256" key="1">
    <source>
        <dbReference type="SAM" id="MobiDB-lite"/>
    </source>
</evidence>
<evidence type="ECO:0000313" key="3">
    <source>
        <dbReference type="Proteomes" id="UP001283361"/>
    </source>
</evidence>
<protein>
    <submittedName>
        <fullName evidence="2">Uncharacterized protein</fullName>
    </submittedName>
</protein>
<reference evidence="2" key="1">
    <citation type="journal article" date="2023" name="G3 (Bethesda)">
        <title>A reference genome for the long-term kleptoplast-retaining sea slug Elysia crispata morphotype clarki.</title>
        <authorList>
            <person name="Eastman K.E."/>
            <person name="Pendleton A.L."/>
            <person name="Shaikh M.A."/>
            <person name="Suttiyut T."/>
            <person name="Ogas R."/>
            <person name="Tomko P."/>
            <person name="Gavelis G."/>
            <person name="Widhalm J.R."/>
            <person name="Wisecaver J.H."/>
        </authorList>
    </citation>
    <scope>NUCLEOTIDE SEQUENCE</scope>
    <source>
        <strain evidence="2">ECLA1</strain>
    </source>
</reference>
<dbReference type="Proteomes" id="UP001283361">
    <property type="component" value="Unassembled WGS sequence"/>
</dbReference>
<feature type="region of interest" description="Disordered" evidence="1">
    <location>
        <begin position="68"/>
        <end position="97"/>
    </location>
</feature>
<accession>A0AAE1B8Y2</accession>
<dbReference type="SUPFAM" id="SSF52047">
    <property type="entry name" value="RNI-like"/>
    <property type="match status" value="1"/>
</dbReference>
<evidence type="ECO:0000313" key="2">
    <source>
        <dbReference type="EMBL" id="KAK3800976.1"/>
    </source>
</evidence>